<dbReference type="Pfam" id="PF11827">
    <property type="entry name" value="DUF3347"/>
    <property type="match status" value="1"/>
</dbReference>
<organism evidence="2 3">
    <name type="scientific">Elizabethkingia meningoseptica</name>
    <name type="common">Chryseobacterium meningosepticum</name>
    <dbReference type="NCBI Taxonomy" id="238"/>
    <lineage>
        <taxon>Bacteria</taxon>
        <taxon>Pseudomonadati</taxon>
        <taxon>Bacteroidota</taxon>
        <taxon>Flavobacteriia</taxon>
        <taxon>Flavobacteriales</taxon>
        <taxon>Weeksellaceae</taxon>
        <taxon>Elizabethkingia</taxon>
    </lineage>
</organism>
<proteinExistence type="predicted"/>
<evidence type="ECO:0000313" key="2">
    <source>
        <dbReference type="EMBL" id="OOH92992.1"/>
    </source>
</evidence>
<sequence length="178" mass="20048">MKYSIIIAFILVVTACSKPVNKESGSSAAQTGTESKSTFNNVYNAYFQLKDALAKDDGNTAQSAGKELETAINNLEKSNMNAAQSKTWQQYQKKLAFDAEHIGSIDENKHQREHFVSLSKNLYEVMKTFTPDKTVYYQNCPMYNQGKGANWLSLEEKINNPYYGKEMPDCGKTIETLK</sequence>
<keyword evidence="3" id="KW-1185">Reference proteome</keyword>
<accession>A0A1V3TVU3</accession>
<dbReference type="PROSITE" id="PS51257">
    <property type="entry name" value="PROKAR_LIPOPROTEIN"/>
    <property type="match status" value="1"/>
</dbReference>
<dbReference type="Proteomes" id="UP000188947">
    <property type="component" value="Unassembled WGS sequence"/>
</dbReference>
<comment type="caution">
    <text evidence="2">The sequence shown here is derived from an EMBL/GenBank/DDBJ whole genome shotgun (WGS) entry which is preliminary data.</text>
</comment>
<dbReference type="OrthoDB" id="5513217at2"/>
<dbReference type="EMBL" id="MPOG01000019">
    <property type="protein sequence ID" value="OOH92992.1"/>
    <property type="molecule type" value="Genomic_DNA"/>
</dbReference>
<dbReference type="eggNOG" id="COG0845">
    <property type="taxonomic scope" value="Bacteria"/>
</dbReference>
<feature type="domain" description="DUF3347" evidence="1">
    <location>
        <begin position="42"/>
        <end position="133"/>
    </location>
</feature>
<dbReference type="STRING" id="238.BBD35_06610"/>
<dbReference type="AlphaFoldDB" id="A0A1V3TVU3"/>
<name>A0A1V3TVU3_ELIME</name>
<reference evidence="2 3" key="1">
    <citation type="submission" date="2016-11" db="EMBL/GenBank/DDBJ databases">
        <title>Genome sequence and comparative genomic analysis of clinical strain Elizabethkingia meningoseptica 61421 PRCM.</title>
        <authorList>
            <person name="Wang M."/>
            <person name="Hu S."/>
            <person name="Cao L."/>
            <person name="Jiang T."/>
            <person name="Zhou Y."/>
            <person name="Ming D."/>
        </authorList>
    </citation>
    <scope>NUCLEOTIDE SEQUENCE [LARGE SCALE GENOMIC DNA]</scope>
    <source>
        <strain evidence="2 3">61421 PRCM</strain>
    </source>
</reference>
<dbReference type="InterPro" id="IPR021782">
    <property type="entry name" value="DUF3347"/>
</dbReference>
<gene>
    <name evidence="2" type="ORF">BMF97_16025</name>
</gene>
<protein>
    <recommendedName>
        <fullName evidence="1">DUF3347 domain-containing protein</fullName>
    </recommendedName>
</protein>
<evidence type="ECO:0000259" key="1">
    <source>
        <dbReference type="Pfam" id="PF11827"/>
    </source>
</evidence>
<evidence type="ECO:0000313" key="3">
    <source>
        <dbReference type="Proteomes" id="UP000188947"/>
    </source>
</evidence>
<dbReference type="RefSeq" id="WP_069215071.1">
    <property type="nucleotide sequence ID" value="NZ_CP016378.1"/>
</dbReference>